<sequence>MIEPPDPGEEAPLVLAALGYRGCVDDFEIQRFRLIAAALRWRILVVDTPGYGYSQARLNALQRRSLQRGDFRPLAADMVEAALGTVSELGDHRVSVMGYSLGASSAAAIGRLVLEQGLVGSLERLVLVEPVAARRWSLARLGLANSAEAAKVDDYLGLNRRIDWAVPPTDRTAPGVLPRPSGSDMRAMILGLSCGELPRDVAGILRLCPGLPVDVVYGDASRFTPADALTRLAGVADRAGGRPRLHRLTGAHHALWHSLTHVERMTALLAGTAPEEPRSGEGGAW</sequence>
<proteinExistence type="predicted"/>
<dbReference type="GO" id="GO:0003824">
    <property type="term" value="F:catalytic activity"/>
    <property type="evidence" value="ECO:0007669"/>
    <property type="project" value="UniProtKB-ARBA"/>
</dbReference>
<accession>A0A841ECS7</accession>
<dbReference type="Gene3D" id="3.40.50.1820">
    <property type="entry name" value="alpha/beta hydrolase"/>
    <property type="match status" value="1"/>
</dbReference>
<evidence type="ECO:0000313" key="3">
    <source>
        <dbReference type="Proteomes" id="UP000578077"/>
    </source>
</evidence>
<dbReference type="InterPro" id="IPR000073">
    <property type="entry name" value="AB_hydrolase_1"/>
</dbReference>
<dbReference type="SUPFAM" id="SSF53474">
    <property type="entry name" value="alpha/beta-Hydrolases"/>
    <property type="match status" value="1"/>
</dbReference>
<protein>
    <submittedName>
        <fullName evidence="2">Pimeloyl-ACP methyl ester carboxylesterase</fullName>
    </submittedName>
</protein>
<dbReference type="EMBL" id="JACHLY010000002">
    <property type="protein sequence ID" value="MBB6000922.1"/>
    <property type="molecule type" value="Genomic_DNA"/>
</dbReference>
<evidence type="ECO:0000313" key="2">
    <source>
        <dbReference type="EMBL" id="MBB6000922.1"/>
    </source>
</evidence>
<dbReference type="InterPro" id="IPR029058">
    <property type="entry name" value="AB_hydrolase_fold"/>
</dbReference>
<gene>
    <name evidence="2" type="ORF">HNR25_004751</name>
</gene>
<feature type="domain" description="AB hydrolase-1" evidence="1">
    <location>
        <begin position="34"/>
        <end position="108"/>
    </location>
</feature>
<keyword evidence="3" id="KW-1185">Reference proteome</keyword>
<reference evidence="2 3" key="1">
    <citation type="submission" date="2020-08" db="EMBL/GenBank/DDBJ databases">
        <title>Sequencing the genomes of 1000 actinobacteria strains.</title>
        <authorList>
            <person name="Klenk H.-P."/>
        </authorList>
    </citation>
    <scope>NUCLEOTIDE SEQUENCE [LARGE SCALE GENOMIC DNA]</scope>
    <source>
        <strain evidence="2 3">DSM 44593</strain>
    </source>
</reference>
<dbReference type="Pfam" id="PF00561">
    <property type="entry name" value="Abhydrolase_1"/>
    <property type="match status" value="1"/>
</dbReference>
<organism evidence="2 3">
    <name type="scientific">Streptomonospora salina</name>
    <dbReference type="NCBI Taxonomy" id="104205"/>
    <lineage>
        <taxon>Bacteria</taxon>
        <taxon>Bacillati</taxon>
        <taxon>Actinomycetota</taxon>
        <taxon>Actinomycetes</taxon>
        <taxon>Streptosporangiales</taxon>
        <taxon>Nocardiopsidaceae</taxon>
        <taxon>Streptomonospora</taxon>
    </lineage>
</organism>
<dbReference type="RefSeq" id="WP_184639832.1">
    <property type="nucleotide sequence ID" value="NZ_BAABKT010000017.1"/>
</dbReference>
<dbReference type="AlphaFoldDB" id="A0A841ECS7"/>
<comment type="caution">
    <text evidence="2">The sequence shown here is derived from an EMBL/GenBank/DDBJ whole genome shotgun (WGS) entry which is preliminary data.</text>
</comment>
<evidence type="ECO:0000259" key="1">
    <source>
        <dbReference type="Pfam" id="PF00561"/>
    </source>
</evidence>
<name>A0A841ECS7_9ACTN</name>
<dbReference type="Proteomes" id="UP000578077">
    <property type="component" value="Unassembled WGS sequence"/>
</dbReference>